<evidence type="ECO:0000256" key="4">
    <source>
        <dbReference type="ARBA" id="ARBA00023172"/>
    </source>
</evidence>
<organism evidence="8">
    <name type="scientific">Desulfofervidus auxilii</name>
    <dbReference type="NCBI Taxonomy" id="1621989"/>
    <lineage>
        <taxon>Bacteria</taxon>
        <taxon>Pseudomonadati</taxon>
        <taxon>Thermodesulfobacteriota</taxon>
        <taxon>Candidatus Desulfofervidia</taxon>
        <taxon>Candidatus Desulfofervidales</taxon>
        <taxon>Candidatus Desulfofervidaceae</taxon>
        <taxon>Candidatus Desulfofervidus</taxon>
    </lineage>
</organism>
<comment type="similarity">
    <text evidence="1">Belongs to the 'phage' integrase family.</text>
</comment>
<evidence type="ECO:0000313" key="8">
    <source>
        <dbReference type="EMBL" id="HEC67449.1"/>
    </source>
</evidence>
<dbReference type="Proteomes" id="UP000885738">
    <property type="component" value="Unassembled WGS sequence"/>
</dbReference>
<reference evidence="8" key="1">
    <citation type="journal article" date="2020" name="mSystems">
        <title>Genome- and Community-Level Interaction Insights into Carbon Utilization and Element Cycling Functions of Hydrothermarchaeota in Hydrothermal Sediment.</title>
        <authorList>
            <person name="Zhou Z."/>
            <person name="Liu Y."/>
            <person name="Xu W."/>
            <person name="Pan J."/>
            <person name="Luo Z.H."/>
            <person name="Li M."/>
        </authorList>
    </citation>
    <scope>NUCLEOTIDE SEQUENCE [LARGE SCALE GENOMIC DNA]</scope>
    <source>
        <strain evidence="8">HyVt-389</strain>
    </source>
</reference>
<keyword evidence="2" id="KW-0229">DNA integration</keyword>
<dbReference type="Gene3D" id="1.10.150.130">
    <property type="match status" value="1"/>
</dbReference>
<dbReference type="PROSITE" id="PS51898">
    <property type="entry name" value="TYR_RECOMBINASE"/>
    <property type="match status" value="1"/>
</dbReference>
<dbReference type="PANTHER" id="PTHR30349">
    <property type="entry name" value="PHAGE INTEGRASE-RELATED"/>
    <property type="match status" value="1"/>
</dbReference>
<comment type="caution">
    <text evidence="8">The sequence shown here is derived from an EMBL/GenBank/DDBJ whole genome shotgun (WGS) entry which is preliminary data.</text>
</comment>
<dbReference type="Gene3D" id="1.10.443.10">
    <property type="entry name" value="Intergrase catalytic core"/>
    <property type="match status" value="1"/>
</dbReference>
<protein>
    <submittedName>
        <fullName evidence="8">Integrase</fullName>
    </submittedName>
</protein>
<dbReference type="Pfam" id="PF00589">
    <property type="entry name" value="Phage_integrase"/>
    <property type="match status" value="1"/>
</dbReference>
<dbReference type="GO" id="GO:0003677">
    <property type="term" value="F:DNA binding"/>
    <property type="evidence" value="ECO:0007669"/>
    <property type="project" value="UniProtKB-UniRule"/>
</dbReference>
<feature type="domain" description="Core-binding (CB)" evidence="7">
    <location>
        <begin position="82"/>
        <end position="160"/>
    </location>
</feature>
<sequence length="363" mass="42093">MKQSIKISKNPSGRITVAFSYNPVYIEKVKAIKGYKWHLKEKHWSFPCSDGVINRILSIFKGEKIELDPTLQVTKKSLKTEINFEDLRRELTFRKYSPKTIKAYIHYNRDFLQKSKKPPQQITNSDIKDYLFHLAEERGVSTSTLNGAINALKFYYGTVLEKKFIYEVKRPRKDKKLPIILNKEEVPKILSALSNIKHKAILMLIYSAGLRVSEVVKLKIEDIESQRKLIHIKGAKGRKDRYTLLSEAALETLRRYWKEHKPSTWLFPGPNKEKHITIRTVQRIFEKACKDSGIRKTLSVHSLRHSFATHLLESGIDLRYIQALLGHKSSKTTEVYTHVSSKDFMRIKSPLDQILFTKVGGVP</sequence>
<proteinExistence type="inferred from homology"/>
<evidence type="ECO:0000256" key="2">
    <source>
        <dbReference type="ARBA" id="ARBA00022908"/>
    </source>
</evidence>
<dbReference type="NCBIfam" id="NF040815">
    <property type="entry name" value="recomb_XerA_Arch"/>
    <property type="match status" value="1"/>
</dbReference>
<dbReference type="InterPro" id="IPR044068">
    <property type="entry name" value="CB"/>
</dbReference>
<accession>A0A7C1ZMK7</accession>
<evidence type="ECO:0000259" key="7">
    <source>
        <dbReference type="PROSITE" id="PS51900"/>
    </source>
</evidence>
<dbReference type="PANTHER" id="PTHR30349:SF64">
    <property type="entry name" value="PROPHAGE INTEGRASE INTD-RELATED"/>
    <property type="match status" value="1"/>
</dbReference>
<dbReference type="InterPro" id="IPR011010">
    <property type="entry name" value="DNA_brk_join_enz"/>
</dbReference>
<dbReference type="GO" id="GO:0015074">
    <property type="term" value="P:DNA integration"/>
    <property type="evidence" value="ECO:0007669"/>
    <property type="project" value="UniProtKB-KW"/>
</dbReference>
<dbReference type="InterPro" id="IPR010998">
    <property type="entry name" value="Integrase_recombinase_N"/>
</dbReference>
<evidence type="ECO:0000256" key="1">
    <source>
        <dbReference type="ARBA" id="ARBA00008857"/>
    </source>
</evidence>
<dbReference type="InterPro" id="IPR013762">
    <property type="entry name" value="Integrase-like_cat_sf"/>
</dbReference>
<dbReference type="EMBL" id="DRIH01000045">
    <property type="protein sequence ID" value="HEC67449.1"/>
    <property type="molecule type" value="Genomic_DNA"/>
</dbReference>
<evidence type="ECO:0000259" key="6">
    <source>
        <dbReference type="PROSITE" id="PS51898"/>
    </source>
</evidence>
<dbReference type="SUPFAM" id="SSF56349">
    <property type="entry name" value="DNA breaking-rejoining enzymes"/>
    <property type="match status" value="1"/>
</dbReference>
<keyword evidence="3 5" id="KW-0238">DNA-binding</keyword>
<gene>
    <name evidence="8" type="ORF">ENI35_01325</name>
</gene>
<dbReference type="GO" id="GO:0006310">
    <property type="term" value="P:DNA recombination"/>
    <property type="evidence" value="ECO:0007669"/>
    <property type="project" value="UniProtKB-KW"/>
</dbReference>
<dbReference type="PROSITE" id="PS51900">
    <property type="entry name" value="CB"/>
    <property type="match status" value="1"/>
</dbReference>
<name>A0A7C1ZMK7_DESA2</name>
<dbReference type="Pfam" id="PF13495">
    <property type="entry name" value="Phage_int_SAM_4"/>
    <property type="match status" value="1"/>
</dbReference>
<dbReference type="AlphaFoldDB" id="A0A7C1ZMK7"/>
<keyword evidence="4" id="KW-0233">DNA recombination</keyword>
<dbReference type="InterPro" id="IPR050090">
    <property type="entry name" value="Tyrosine_recombinase_XerCD"/>
</dbReference>
<dbReference type="InterPro" id="IPR004107">
    <property type="entry name" value="Integrase_SAM-like_N"/>
</dbReference>
<feature type="domain" description="Tyr recombinase" evidence="6">
    <location>
        <begin position="176"/>
        <end position="349"/>
    </location>
</feature>
<dbReference type="InterPro" id="IPR002104">
    <property type="entry name" value="Integrase_catalytic"/>
</dbReference>
<evidence type="ECO:0000256" key="5">
    <source>
        <dbReference type="PROSITE-ProRule" id="PRU01248"/>
    </source>
</evidence>
<evidence type="ECO:0000256" key="3">
    <source>
        <dbReference type="ARBA" id="ARBA00023125"/>
    </source>
</evidence>